<dbReference type="Pfam" id="PF00534">
    <property type="entry name" value="Glycos_transf_1"/>
    <property type="match status" value="1"/>
</dbReference>
<keyword evidence="4" id="KW-1185">Reference proteome</keyword>
<evidence type="ECO:0000259" key="1">
    <source>
        <dbReference type="Pfam" id="PF00534"/>
    </source>
</evidence>
<feature type="domain" description="Glycosyltransferase subfamily 4-like N-terminal" evidence="2">
    <location>
        <begin position="22"/>
        <end position="186"/>
    </location>
</feature>
<dbReference type="Gene3D" id="3.40.50.2000">
    <property type="entry name" value="Glycogen Phosphorylase B"/>
    <property type="match status" value="2"/>
</dbReference>
<dbReference type="EMBL" id="AMPO01000005">
    <property type="protein sequence ID" value="EKF85754.1"/>
    <property type="molecule type" value="Genomic_DNA"/>
</dbReference>
<dbReference type="CDD" id="cd03801">
    <property type="entry name" value="GT4_PimA-like"/>
    <property type="match status" value="1"/>
</dbReference>
<reference evidence="3 4" key="1">
    <citation type="journal article" date="2012" name="J. Bacteriol.">
        <title>Draft genome sequence of Methanobacterium formicicum DSM 3637, an archaebacterium isolated from the methane producer amoeba Pelomyxa palustris.</title>
        <authorList>
            <person name="Gutierrez G."/>
        </authorList>
    </citation>
    <scope>NUCLEOTIDE SEQUENCE [LARGE SCALE GENOMIC DNA]</scope>
    <source>
        <strain evidence="4">DSM 3637 / PP1</strain>
    </source>
</reference>
<sequence>MIIGYFSSTFPYSVSNPKYFCGGSSLATHSLVNEISNSDIDIKVFTTSADSEDHLDMDGRMGIYRYATKIKLLTSPISLGLFHKPLEHDVDLVHVSFDMPPGPFAAYRYARKKSLPLILTYHGDWDPDYGSFVRKVGVSINNKFVSDLLSYADIIISPSKLYAKKSKYLSKYLDKIRVIPNGIDLDEFQLNYSQSECREKLNLPLECKIILFFGYLTPYKGPDILLGAFREVLKNQPDTVLLFAGNGNMEDELKKLARQWNIQDNVIFAGFVDKKMRSLYYKSADIFCLPSTMSTECYPLAILEAMASGVPVVASDIGGIPDIIENNVNGLLVTPTNPEKLEDNLNLLLQNPEIRAKFSENALKGIKKYSWKNIATETLKLYESLLENR</sequence>
<accession>K2RBS4</accession>
<dbReference type="AlphaFoldDB" id="K2RBS4"/>
<dbReference type="InterPro" id="IPR001296">
    <property type="entry name" value="Glyco_trans_1"/>
</dbReference>
<dbReference type="Pfam" id="PF13439">
    <property type="entry name" value="Glyco_transf_4"/>
    <property type="match status" value="1"/>
</dbReference>
<evidence type="ECO:0000313" key="3">
    <source>
        <dbReference type="EMBL" id="EKF85754.1"/>
    </source>
</evidence>
<dbReference type="OrthoDB" id="132546at2157"/>
<evidence type="ECO:0000259" key="2">
    <source>
        <dbReference type="Pfam" id="PF13439"/>
    </source>
</evidence>
<dbReference type="RefSeq" id="WP_004030636.1">
    <property type="nucleotide sequence ID" value="NZ_AMPO01000005.1"/>
</dbReference>
<dbReference type="InterPro" id="IPR028098">
    <property type="entry name" value="Glyco_trans_4-like_N"/>
</dbReference>
<proteinExistence type="predicted"/>
<comment type="caution">
    <text evidence="3">The sequence shown here is derived from an EMBL/GenBank/DDBJ whole genome shotgun (WGS) entry which is preliminary data.</text>
</comment>
<protein>
    <submittedName>
        <fullName evidence="3">Phosphatidylinositol alpha-mannosyltransferase</fullName>
    </submittedName>
</protein>
<evidence type="ECO:0000313" key="4">
    <source>
        <dbReference type="Proteomes" id="UP000007360"/>
    </source>
</evidence>
<dbReference type="InterPro" id="IPR050194">
    <property type="entry name" value="Glycosyltransferase_grp1"/>
</dbReference>
<dbReference type="Proteomes" id="UP000007360">
    <property type="component" value="Unassembled WGS sequence"/>
</dbReference>
<name>K2RBS4_METFP</name>
<gene>
    <name evidence="3" type="ORF">A994_06730</name>
</gene>
<dbReference type="PANTHER" id="PTHR45947">
    <property type="entry name" value="SULFOQUINOVOSYL TRANSFERASE SQD2"/>
    <property type="match status" value="1"/>
</dbReference>
<dbReference type="GO" id="GO:0016757">
    <property type="term" value="F:glycosyltransferase activity"/>
    <property type="evidence" value="ECO:0007669"/>
    <property type="project" value="UniProtKB-KW"/>
</dbReference>
<dbReference type="SUPFAM" id="SSF53756">
    <property type="entry name" value="UDP-Glycosyltransferase/glycogen phosphorylase"/>
    <property type="match status" value="1"/>
</dbReference>
<dbReference type="PANTHER" id="PTHR45947:SF3">
    <property type="entry name" value="SULFOQUINOVOSYL TRANSFERASE SQD2"/>
    <property type="match status" value="1"/>
</dbReference>
<dbReference type="PATRIC" id="fig|1204725.3.peg.1351"/>
<organism evidence="3 4">
    <name type="scientific">Methanobacterium formicicum (strain DSM 3637 / PP1)</name>
    <dbReference type="NCBI Taxonomy" id="1204725"/>
    <lineage>
        <taxon>Archaea</taxon>
        <taxon>Methanobacteriati</taxon>
        <taxon>Methanobacteriota</taxon>
        <taxon>Methanomada group</taxon>
        <taxon>Methanobacteria</taxon>
        <taxon>Methanobacteriales</taxon>
        <taxon>Methanobacteriaceae</taxon>
        <taxon>Methanobacterium</taxon>
    </lineage>
</organism>
<feature type="domain" description="Glycosyl transferase family 1" evidence="1">
    <location>
        <begin position="195"/>
        <end position="363"/>
    </location>
</feature>